<keyword evidence="16" id="KW-0865">Zymogen</keyword>
<keyword evidence="7 16" id="KW-1133">Transmembrane helix</keyword>
<evidence type="ECO:0000256" key="2">
    <source>
        <dbReference type="ARBA" id="ARBA00005189"/>
    </source>
</evidence>
<evidence type="ECO:0000256" key="14">
    <source>
        <dbReference type="ARBA" id="ARBA00024326"/>
    </source>
</evidence>
<comment type="subunit">
    <text evidence="16">Heterodimer of a large membrane-associated beta subunit and a small pyruvoyl-containing alpha subunit.</text>
</comment>
<evidence type="ECO:0000256" key="8">
    <source>
        <dbReference type="ARBA" id="ARBA00023098"/>
    </source>
</evidence>
<comment type="subcellular location">
    <molecule>Phosphatidylserine decarboxylase beta chain</molecule>
    <subcellularLocation>
        <location evidence="16">Mitochondrion inner membrane</location>
        <topology evidence="16">Single-pass membrane protein</topology>
        <orientation evidence="16">Intermembrane side</orientation>
    </subcellularLocation>
</comment>
<protein>
    <recommendedName>
        <fullName evidence="16">Phosphatidylserine decarboxylase proenzyme, mitochondrial</fullName>
        <ecNumber evidence="16">4.1.1.65</ecNumber>
    </recommendedName>
    <component>
        <recommendedName>
            <fullName evidence="16">Phosphatidylserine decarboxylase beta chain</fullName>
        </recommendedName>
    </component>
    <component>
        <recommendedName>
            <fullName evidence="16">Phosphatidylserine decarboxylase alpha chain</fullName>
        </recommendedName>
    </component>
</protein>
<sequence>MPSCKMSAPLLKVCCARLIGANSCWLLLRTQGIRWCQGGSQRTVFGGRGLRNPASLGLQARVRPLPILIATGSGYMGYDQYGRYKDRELESKGIEVPPRIANEAQVALYKTIPTRLLSRAWGRLNQVDLPTWLRKPIYSLYIWTFGVNMKEAAVEDLHQYRNLGEFFRRKLKPQARPVCDSHCVISPADGKILHFGRVKNCEVEQVKGVTYSLETFLGPHTWAESIALNRNEDDPTNFQDILVTKEGNALFHCVVYLAPGDYHCFHSPTDWRVAHRRHFPGSLMSVNPGVARWIKELFCHNERVVLSGEWAHGFFSLTAVGATNVGSIRIYFDKELRTNLPRYSKGSFNDFSYVSNNNQEGISMRKGEHLGEFNLGSTIVLLFEAPKDFTFNLKAGQKIRYGEPLGTM</sequence>
<evidence type="ECO:0000256" key="5">
    <source>
        <dbReference type="ARBA" id="ARBA00022692"/>
    </source>
</evidence>
<dbReference type="Proteomes" id="UP000515152">
    <property type="component" value="Unplaced"/>
</dbReference>
<dbReference type="InterPro" id="IPR033177">
    <property type="entry name" value="PSD-B"/>
</dbReference>
<keyword evidence="9 16" id="KW-0472">Membrane</keyword>
<feature type="active site" description="Charge relay system; for autoendoproteolytic cleavage activity" evidence="16">
    <location>
        <position position="377"/>
    </location>
</feature>
<evidence type="ECO:0000256" key="3">
    <source>
        <dbReference type="ARBA" id="ARBA00022516"/>
    </source>
</evidence>
<comment type="PTM">
    <text evidence="16">Is synthesized initially as an inactive proenzyme. Formation of the active enzyme involves a self-maturation process in which the active site pyruvoyl group is generated from an internal serine residue via an autocatalytic post-translational modification. Two non-identical subunits are generated from the proenzyme in this reaction, and the pyruvate is formed at the N-terminus of the alpha chain, which is derived from the carboxyl end of the proenzyme. The autoendoproteolytic cleavage occurs by a canonical serine protease mechanism, in which the side chain hydroxyl group of the serine supplies its oxygen atom to form the C-terminus of the beta chain, while the remainder of the serine residue undergoes an oxidative deamination to produce ammonia and the pyruvoyl prosthetic group on the alpha chain. During this reaction, the Ser that is part of the protease active site of the proenzyme becomes the pyruvoyl prosthetic group, which constitutes an essential element of the active site of the mature decarboxylase.</text>
</comment>
<dbReference type="HAMAP" id="MF_03208">
    <property type="entry name" value="PS_decarb_PSD_B_type1_euk"/>
    <property type="match status" value="1"/>
</dbReference>
<dbReference type="AlphaFoldDB" id="A0A8M1K8N8"/>
<dbReference type="CTD" id="23761"/>
<evidence type="ECO:0000313" key="18">
    <source>
        <dbReference type="RefSeq" id="XP_042560401.1"/>
    </source>
</evidence>
<keyword evidence="11 16" id="KW-0456">Lyase</keyword>
<comment type="similarity">
    <text evidence="16">Belongs to the phosphatidylserine decarboxylase family. PSD-B subfamily. Eukaryotic type I sub-subfamily.</text>
</comment>
<comment type="pathway">
    <text evidence="14">Phospholipid metabolism; phosphatidylethanolamine biosynthesis.</text>
</comment>
<evidence type="ECO:0000256" key="11">
    <source>
        <dbReference type="ARBA" id="ARBA00023239"/>
    </source>
</evidence>
<feature type="site" description="Cleavage (non-hydrolytic); by autocatalysis" evidence="16">
    <location>
        <begin position="376"/>
        <end position="377"/>
    </location>
</feature>
<organism evidence="17 18">
    <name type="scientific">Clupea harengus</name>
    <name type="common">Atlantic herring</name>
    <dbReference type="NCBI Taxonomy" id="7950"/>
    <lineage>
        <taxon>Eukaryota</taxon>
        <taxon>Metazoa</taxon>
        <taxon>Chordata</taxon>
        <taxon>Craniata</taxon>
        <taxon>Vertebrata</taxon>
        <taxon>Euteleostomi</taxon>
        <taxon>Actinopterygii</taxon>
        <taxon>Neopterygii</taxon>
        <taxon>Teleostei</taxon>
        <taxon>Clupei</taxon>
        <taxon>Clupeiformes</taxon>
        <taxon>Clupeoidei</taxon>
        <taxon>Clupeidae</taxon>
        <taxon>Clupea</taxon>
    </lineage>
</organism>
<dbReference type="GO" id="GO:0006646">
    <property type="term" value="P:phosphatidylethanolamine biosynthetic process"/>
    <property type="evidence" value="ECO:0007669"/>
    <property type="project" value="UniProtKB-UniRule"/>
</dbReference>
<evidence type="ECO:0000256" key="15">
    <source>
        <dbReference type="ARBA" id="ARBA00045136"/>
    </source>
</evidence>
<dbReference type="Pfam" id="PF02666">
    <property type="entry name" value="PS_Dcarbxylase"/>
    <property type="match status" value="1"/>
</dbReference>
<feature type="chain" id="PRO_5035494808" description="Phosphatidylserine decarboxylase beta chain" evidence="16">
    <location>
        <begin position="1"/>
        <end position="376"/>
    </location>
</feature>
<keyword evidence="6 16" id="KW-0210">Decarboxylase</keyword>
<feature type="modified residue" description="Pyruvic acid (Ser); by autocatalysis" evidence="16">
    <location>
        <position position="377"/>
    </location>
</feature>
<gene>
    <name evidence="18" type="primary">pisd</name>
    <name evidence="16" type="synonym">PISD</name>
</gene>
<evidence type="ECO:0000256" key="6">
    <source>
        <dbReference type="ARBA" id="ARBA00022793"/>
    </source>
</evidence>
<dbReference type="GO" id="GO:0005743">
    <property type="term" value="C:mitochondrial inner membrane"/>
    <property type="evidence" value="ECO:0007669"/>
    <property type="project" value="UniProtKB-SubCell"/>
</dbReference>
<dbReference type="PANTHER" id="PTHR10067:SF6">
    <property type="entry name" value="PHOSPHATIDYLSERINE DECARBOXYLASE PROENZYME, MITOCHONDRIAL"/>
    <property type="match status" value="1"/>
</dbReference>
<accession>A0A8M1K8N8</accession>
<keyword evidence="16" id="KW-0496">Mitochondrion</keyword>
<keyword evidence="10 16" id="KW-0594">Phospholipid biosynthesis</keyword>
<dbReference type="PANTHER" id="PTHR10067">
    <property type="entry name" value="PHOSPHATIDYLSERINE DECARBOXYLASE"/>
    <property type="match status" value="1"/>
</dbReference>
<keyword evidence="5 16" id="KW-0812">Transmembrane</keyword>
<evidence type="ECO:0000256" key="7">
    <source>
        <dbReference type="ARBA" id="ARBA00022989"/>
    </source>
</evidence>
<keyword evidence="8 16" id="KW-0443">Lipid metabolism</keyword>
<keyword evidence="3 16" id="KW-0444">Lipid biosynthesis</keyword>
<comment type="catalytic activity">
    <reaction evidence="16">
        <text>a 1,2-diacyl-sn-glycero-3-phospho-L-serine + H(+) = a 1,2-diacyl-sn-glycero-3-phosphoethanolamine + CO2</text>
        <dbReference type="Rhea" id="RHEA:20828"/>
        <dbReference type="ChEBI" id="CHEBI:15378"/>
        <dbReference type="ChEBI" id="CHEBI:16526"/>
        <dbReference type="ChEBI" id="CHEBI:57262"/>
        <dbReference type="ChEBI" id="CHEBI:64612"/>
        <dbReference type="EC" id="4.1.1.65"/>
    </reaction>
</comment>
<keyword evidence="17" id="KW-1185">Reference proteome</keyword>
<evidence type="ECO:0000313" key="17">
    <source>
        <dbReference type="Proteomes" id="UP000515152"/>
    </source>
</evidence>
<dbReference type="InterPro" id="IPR003817">
    <property type="entry name" value="PS_Dcarbxylase"/>
</dbReference>
<dbReference type="GO" id="GO:0005811">
    <property type="term" value="C:lipid droplet"/>
    <property type="evidence" value="ECO:0007669"/>
    <property type="project" value="UniProtKB-SubCell"/>
</dbReference>
<keyword evidence="12 16" id="KW-1208">Phospholipid metabolism</keyword>
<comment type="subcellular location">
    <subcellularLocation>
        <location evidence="1">Lipid droplet</location>
    </subcellularLocation>
</comment>
<comment type="cofactor">
    <cofactor evidence="16">
        <name>pyruvate</name>
        <dbReference type="ChEBI" id="CHEBI:15361"/>
    </cofactor>
    <text evidence="16">Binds 1 pyruvoyl group covalently per subunit.</text>
</comment>
<dbReference type="NCBIfam" id="TIGR00163">
    <property type="entry name" value="PS_decarb"/>
    <property type="match status" value="1"/>
</dbReference>
<feature type="active site" description="Schiff-base intermediate with substrate; via pyruvic acid; for decarboxylase activity" evidence="16">
    <location>
        <position position="377"/>
    </location>
</feature>
<feature type="active site" description="Charge relay system; for autoendoproteolytic cleavage activity" evidence="16">
    <location>
        <position position="266"/>
    </location>
</feature>
<dbReference type="EC" id="4.1.1.65" evidence="16"/>
<dbReference type="RefSeq" id="XP_042560401.1">
    <property type="nucleotide sequence ID" value="XM_042704467.1"/>
</dbReference>
<proteinExistence type="inferred from homology"/>
<evidence type="ECO:0000256" key="16">
    <source>
        <dbReference type="HAMAP-Rule" id="MF_03208"/>
    </source>
</evidence>
<feature type="topological domain" description="Mitochondrial matrix" evidence="16">
    <location>
        <begin position="1"/>
        <end position="61"/>
    </location>
</feature>
<evidence type="ECO:0000256" key="10">
    <source>
        <dbReference type="ARBA" id="ARBA00023209"/>
    </source>
</evidence>
<dbReference type="GO" id="GO:0016540">
    <property type="term" value="P:protein autoprocessing"/>
    <property type="evidence" value="ECO:0007669"/>
    <property type="project" value="UniProtKB-UniRule"/>
</dbReference>
<keyword evidence="13 16" id="KW-0670">Pyruvate</keyword>
<comment type="pathway">
    <text evidence="2">Lipid metabolism.</text>
</comment>
<reference evidence="18" key="1">
    <citation type="submission" date="2025-08" db="UniProtKB">
        <authorList>
            <consortium name="RefSeq"/>
        </authorList>
    </citation>
    <scope>IDENTIFICATION</scope>
</reference>
<feature type="active site" description="Charge relay system; for autoendoproteolytic cleavage activity" evidence="16">
    <location>
        <position position="189"/>
    </location>
</feature>
<keyword evidence="4" id="KW-0551">Lipid droplet</keyword>
<comment type="subcellular location">
    <molecule>Phosphatidylserine decarboxylase alpha chain</molecule>
    <subcellularLocation>
        <location evidence="16">Mitochondrion inner membrane</location>
        <topology evidence="16">Peripheral membrane protein</topology>
        <orientation evidence="16">Intermembrane side</orientation>
    </subcellularLocation>
    <text evidence="16">Anchored to the mitochondrial inner membrane through its interaction with the integral membrane beta chain.</text>
</comment>
<name>A0A8M1K8N8_CLUHA</name>
<evidence type="ECO:0000256" key="1">
    <source>
        <dbReference type="ARBA" id="ARBA00004502"/>
    </source>
</evidence>
<comment type="function">
    <text evidence="15">Catalyzes the formation of phosphatidylethanolamine (PtdEtn) from phosphatidylserine (PtdSer). Plays a central role in phospholipid metabolism and in the interorganelle trafficking of phosphatidylserine. May be involved in lipid droplet biogenesis at the endoplasmic reticulum membrane.</text>
</comment>
<keyword evidence="16" id="KW-0999">Mitochondrion inner membrane</keyword>
<evidence type="ECO:0000256" key="12">
    <source>
        <dbReference type="ARBA" id="ARBA00023264"/>
    </source>
</evidence>
<dbReference type="GO" id="GO:0004609">
    <property type="term" value="F:phosphatidylserine decarboxylase activity"/>
    <property type="evidence" value="ECO:0007669"/>
    <property type="project" value="UniProtKB-UniRule"/>
</dbReference>
<evidence type="ECO:0000256" key="4">
    <source>
        <dbReference type="ARBA" id="ARBA00022677"/>
    </source>
</evidence>
<evidence type="ECO:0000256" key="13">
    <source>
        <dbReference type="ARBA" id="ARBA00023317"/>
    </source>
</evidence>
<dbReference type="GeneID" id="122129537"/>
<dbReference type="InterPro" id="IPR033661">
    <property type="entry name" value="PSD_type1_euk"/>
</dbReference>
<feature type="topological domain" description="Mitochondrial intermembrane" evidence="16">
    <location>
        <begin position="81"/>
        <end position="408"/>
    </location>
</feature>
<feature type="chain" id="PRO_5035494807" description="Phosphatidylserine decarboxylase alpha chain" evidence="16">
    <location>
        <begin position="377"/>
        <end position="408"/>
    </location>
</feature>
<evidence type="ECO:0000256" key="9">
    <source>
        <dbReference type="ARBA" id="ARBA00023136"/>
    </source>
</evidence>